<dbReference type="EMBL" id="CAJVQC010134129">
    <property type="protein sequence ID" value="CAG8842405.1"/>
    <property type="molecule type" value="Genomic_DNA"/>
</dbReference>
<keyword evidence="2" id="KW-1185">Reference proteome</keyword>
<dbReference type="Proteomes" id="UP000789920">
    <property type="component" value="Unassembled WGS sequence"/>
</dbReference>
<gene>
    <name evidence="1" type="ORF">RPERSI_LOCUS32305</name>
</gene>
<accession>A0ACA9SPB5</accession>
<feature type="non-terminal residue" evidence="1">
    <location>
        <position position="150"/>
    </location>
</feature>
<comment type="caution">
    <text evidence="1">The sequence shown here is derived from an EMBL/GenBank/DDBJ whole genome shotgun (WGS) entry which is preliminary data.</text>
</comment>
<organism evidence="1 2">
    <name type="scientific">Racocetra persica</name>
    <dbReference type="NCBI Taxonomy" id="160502"/>
    <lineage>
        <taxon>Eukaryota</taxon>
        <taxon>Fungi</taxon>
        <taxon>Fungi incertae sedis</taxon>
        <taxon>Mucoromycota</taxon>
        <taxon>Glomeromycotina</taxon>
        <taxon>Glomeromycetes</taxon>
        <taxon>Diversisporales</taxon>
        <taxon>Gigasporaceae</taxon>
        <taxon>Racocetra</taxon>
    </lineage>
</organism>
<evidence type="ECO:0000313" key="2">
    <source>
        <dbReference type="Proteomes" id="UP000789920"/>
    </source>
</evidence>
<proteinExistence type="predicted"/>
<feature type="non-terminal residue" evidence="1">
    <location>
        <position position="1"/>
    </location>
</feature>
<evidence type="ECO:0000313" key="1">
    <source>
        <dbReference type="EMBL" id="CAG8842405.1"/>
    </source>
</evidence>
<reference evidence="1" key="1">
    <citation type="submission" date="2021-06" db="EMBL/GenBank/DDBJ databases">
        <authorList>
            <person name="Kallberg Y."/>
            <person name="Tangrot J."/>
            <person name="Rosling A."/>
        </authorList>
    </citation>
    <scope>NUCLEOTIDE SEQUENCE</scope>
    <source>
        <strain evidence="1">MA461A</strain>
    </source>
</reference>
<sequence length="150" mass="17821">VDKLSMFKTEDQLKNRIKRFWEESNELMLILQCDINIVHAGCIRSAKFIIEQFQNEFSKKNPDNTKYVCIILHIQRNQNYMSLFNFMCGWKQVTIESLTPQEKHLSTILNGSLNDIIKNEYTFEEILMHELLWCLSCIRYPSTLKSVDHI</sequence>
<protein>
    <submittedName>
        <fullName evidence="1">3112_t:CDS:1</fullName>
    </submittedName>
</protein>
<name>A0ACA9SPB5_9GLOM</name>